<evidence type="ECO:0000256" key="2">
    <source>
        <dbReference type="SAM" id="MobiDB-lite"/>
    </source>
</evidence>
<organism evidence="4 5">
    <name type="scientific">Archangium gephyra</name>
    <dbReference type="NCBI Taxonomy" id="48"/>
    <lineage>
        <taxon>Bacteria</taxon>
        <taxon>Pseudomonadati</taxon>
        <taxon>Myxococcota</taxon>
        <taxon>Myxococcia</taxon>
        <taxon>Myxococcales</taxon>
        <taxon>Cystobacterineae</taxon>
        <taxon>Archangiaceae</taxon>
        <taxon>Archangium</taxon>
    </lineage>
</organism>
<feature type="signal peptide" evidence="3">
    <location>
        <begin position="1"/>
        <end position="18"/>
    </location>
</feature>
<dbReference type="AlphaFoldDB" id="A0A2W5THG7"/>
<feature type="chain" id="PRO_5015970039" description="Tetratricopeptide repeat protein" evidence="3">
    <location>
        <begin position="19"/>
        <end position="1190"/>
    </location>
</feature>
<protein>
    <recommendedName>
        <fullName evidence="6">Tetratricopeptide repeat protein</fullName>
    </recommendedName>
</protein>
<evidence type="ECO:0000256" key="3">
    <source>
        <dbReference type="SAM" id="SignalP"/>
    </source>
</evidence>
<dbReference type="Pfam" id="PF13174">
    <property type="entry name" value="TPR_6"/>
    <property type="match status" value="3"/>
</dbReference>
<keyword evidence="3" id="KW-0732">Signal</keyword>
<feature type="region of interest" description="Disordered" evidence="2">
    <location>
        <begin position="787"/>
        <end position="806"/>
    </location>
</feature>
<feature type="compositionally biased region" description="Basic residues" evidence="2">
    <location>
        <begin position="790"/>
        <end position="800"/>
    </location>
</feature>
<dbReference type="SUPFAM" id="SSF48452">
    <property type="entry name" value="TPR-like"/>
    <property type="match status" value="2"/>
</dbReference>
<reference evidence="4 5" key="1">
    <citation type="submission" date="2017-08" db="EMBL/GenBank/DDBJ databases">
        <title>Infants hospitalized years apart are colonized by the same room-sourced microbial strains.</title>
        <authorList>
            <person name="Brooks B."/>
            <person name="Olm M.R."/>
            <person name="Firek B.A."/>
            <person name="Baker R."/>
            <person name="Thomas B.C."/>
            <person name="Morowitz M.J."/>
            <person name="Banfield J.F."/>
        </authorList>
    </citation>
    <scope>NUCLEOTIDE SEQUENCE [LARGE SCALE GENOMIC DNA]</scope>
    <source>
        <strain evidence="4">S2_003_000_R2_14</strain>
    </source>
</reference>
<dbReference type="Gene3D" id="1.25.40.10">
    <property type="entry name" value="Tetratricopeptide repeat domain"/>
    <property type="match status" value="5"/>
</dbReference>
<feature type="region of interest" description="Disordered" evidence="2">
    <location>
        <begin position="1134"/>
        <end position="1190"/>
    </location>
</feature>
<keyword evidence="1" id="KW-0175">Coiled coil</keyword>
<dbReference type="InterPro" id="IPR011990">
    <property type="entry name" value="TPR-like_helical_dom_sf"/>
</dbReference>
<dbReference type="EMBL" id="QFQP01000016">
    <property type="protein sequence ID" value="PZR10805.1"/>
    <property type="molecule type" value="Genomic_DNA"/>
</dbReference>
<feature type="coiled-coil region" evidence="1">
    <location>
        <begin position="133"/>
        <end position="160"/>
    </location>
</feature>
<gene>
    <name evidence="4" type="ORF">DI536_19210</name>
</gene>
<evidence type="ECO:0000313" key="5">
    <source>
        <dbReference type="Proteomes" id="UP000249061"/>
    </source>
</evidence>
<evidence type="ECO:0000256" key="1">
    <source>
        <dbReference type="SAM" id="Coils"/>
    </source>
</evidence>
<evidence type="ECO:0008006" key="6">
    <source>
        <dbReference type="Google" id="ProtNLM"/>
    </source>
</evidence>
<comment type="caution">
    <text evidence="4">The sequence shown here is derived from an EMBL/GenBank/DDBJ whole genome shotgun (WGS) entry which is preliminary data.</text>
</comment>
<feature type="compositionally biased region" description="Low complexity" evidence="2">
    <location>
        <begin position="1170"/>
        <end position="1181"/>
    </location>
</feature>
<evidence type="ECO:0000313" key="4">
    <source>
        <dbReference type="EMBL" id="PZR10805.1"/>
    </source>
</evidence>
<dbReference type="Proteomes" id="UP000249061">
    <property type="component" value="Unassembled WGS sequence"/>
</dbReference>
<name>A0A2W5THG7_9BACT</name>
<sequence>MRRSVIAVLVALSLQAVAQAPANKKEAKEVELKKKETSLVPDKSLAGDVTRKKEKRDEAPALKYDEFRLGVEFQVAAKRREQINDLKKIIELSSDKKEKPALLFRLGELYWEESKYISFEANRRDDDKIRAMNADDKAAITAAEAEKAKLLEESKSFAQEAIKAYSTIVQEYKDFERTDEVLYFLGLNLMEMNDEKRGLVAYGRLISKYPKSKYLPDAYLAVGEYWFNGSKGKRESLEKALENYKNAAKFPENSVYGYALYKQGWCYFNMSDFEKAMDMFKAVVLYVDFAGVEEVEGKKGTKGSRAGLAKEARTDYVRAYSRGGGGPTEAKEKFSKLAKTPDDLRLMLKQLANLFYEDGKDREAALAYNMLITERPLSPEAPGFQSRVVDCVMRAGNKQQTVQQVRRLVKIMDDVLKGNPKLEDKDKRSLDEARELAERTISRLAVDWHNEGRKTRDEQTFEYANAVYADYLTLFPASPKAYDLRFFWAELLNDNLNKYDKAAAEYSAVFNVDIERLGKKEKPGKYMNNAAYNAILAWTEVVKKEEAEGKIKQEPITDPNKKLTIPASKQNLLDACNNYLKYIEKGEKKVEIAYKAARIYYDYNHLDEAVARLSDIALKSPDYKFEDGSKAGEIAANLVLDSYNLIGDWQKVNDWARKFYAEDKLAVGKFREELAKLIEQSSFKLINQLEAKKEYAKAGEAYMTFVNEWPKTELADKALFNAAIDFFNGRMLNRAIEVRKQLIQKYPKSQYVPQTMFALAEGYEAIADFDPAADYYEAYAAAYEKSRGPQPRKGKAAPKKGAREPLKPAAEQVWEEAKAQDALFNAGVFRDGLGAYKQALKNREKYLELWPSSKDTEAVEKSILDLYEKMGQWGKVTKGLEEYEKKYMKDPSKVLTAEGRIASIYEEKQKNAKAARGVYNRITDYYEKLPKRQRDALEITALDAVARANFIQNEDEWRKYNAMKLRWSKLQNVGELKSSIASKATALTEIQKAYTKTVSFKSADPAICALHKIGLAYDQFADQLQNFPVPPGLPEEILIEMRPQFEQQAEPVKKNATDAFTAVVQKSQELDVFNPCTVAALEMLRTKYAPQAFPKMPEDVMALKSPAEKGPVIGGDVLTSIQAVPTITAEQQQTIKNNTQEVGSRPVADTMPEVDLTQPEPGAKNDKKASAAPAPAANGKSPADEPEDNL</sequence>
<accession>A0A2W5THG7</accession>
<proteinExistence type="predicted"/>
<dbReference type="InterPro" id="IPR019734">
    <property type="entry name" value="TPR_rpt"/>
</dbReference>